<keyword evidence="4" id="KW-1185">Reference proteome</keyword>
<dbReference type="InterPro" id="IPR008969">
    <property type="entry name" value="CarboxyPept-like_regulatory"/>
</dbReference>
<dbReference type="EMBL" id="SJPF01000002">
    <property type="protein sequence ID" value="TWT34212.1"/>
    <property type="molecule type" value="Genomic_DNA"/>
</dbReference>
<comment type="caution">
    <text evidence="3">The sequence shown here is derived from an EMBL/GenBank/DDBJ whole genome shotgun (WGS) entry which is preliminary data.</text>
</comment>
<evidence type="ECO:0000313" key="3">
    <source>
        <dbReference type="EMBL" id="TWT34212.1"/>
    </source>
</evidence>
<proteinExistence type="predicted"/>
<keyword evidence="2" id="KW-0732">Signal</keyword>
<sequence length="149" mass="15194" precursor="true">MMRAMTTLILTASVAVCFVGCSGNGNTPPLGEVSGHVTLNGAPLDGATVEFDPENGRPSIGVTDADGNYTLQFRAGASGALVGKHSVRIRSQRSASGGEGSEAAVAARSETVPSEYNDDTNLSAEVKSGSNTFDFNLEGKRSKRAAAGA</sequence>
<feature type="compositionally biased region" description="Polar residues" evidence="1">
    <location>
        <begin position="111"/>
        <end position="134"/>
    </location>
</feature>
<dbReference type="OrthoDB" id="215725at2"/>
<organism evidence="3 4">
    <name type="scientific">Blastopirellula retiformator</name>
    <dbReference type="NCBI Taxonomy" id="2527970"/>
    <lineage>
        <taxon>Bacteria</taxon>
        <taxon>Pseudomonadati</taxon>
        <taxon>Planctomycetota</taxon>
        <taxon>Planctomycetia</taxon>
        <taxon>Pirellulales</taxon>
        <taxon>Pirellulaceae</taxon>
        <taxon>Blastopirellula</taxon>
    </lineage>
</organism>
<feature type="signal peptide" evidence="2">
    <location>
        <begin position="1"/>
        <end position="17"/>
    </location>
</feature>
<name>A0A5C5V929_9BACT</name>
<reference evidence="3 4" key="1">
    <citation type="submission" date="2019-02" db="EMBL/GenBank/DDBJ databases">
        <title>Deep-cultivation of Planctomycetes and their phenomic and genomic characterization uncovers novel biology.</title>
        <authorList>
            <person name="Wiegand S."/>
            <person name="Jogler M."/>
            <person name="Boedeker C."/>
            <person name="Pinto D."/>
            <person name="Vollmers J."/>
            <person name="Rivas-Marin E."/>
            <person name="Kohn T."/>
            <person name="Peeters S.H."/>
            <person name="Heuer A."/>
            <person name="Rast P."/>
            <person name="Oberbeckmann S."/>
            <person name="Bunk B."/>
            <person name="Jeske O."/>
            <person name="Meyerdierks A."/>
            <person name="Storesund J.E."/>
            <person name="Kallscheuer N."/>
            <person name="Luecker S."/>
            <person name="Lage O.M."/>
            <person name="Pohl T."/>
            <person name="Merkel B.J."/>
            <person name="Hornburger P."/>
            <person name="Mueller R.-W."/>
            <person name="Bruemmer F."/>
            <person name="Labrenz M."/>
            <person name="Spormann A.M."/>
            <person name="Op Den Camp H."/>
            <person name="Overmann J."/>
            <person name="Amann R."/>
            <person name="Jetten M.S.M."/>
            <person name="Mascher T."/>
            <person name="Medema M.H."/>
            <person name="Devos D.P."/>
            <person name="Kaster A.-K."/>
            <person name="Ovreas L."/>
            <person name="Rohde M."/>
            <person name="Galperin M.Y."/>
            <person name="Jogler C."/>
        </authorList>
    </citation>
    <scope>NUCLEOTIDE SEQUENCE [LARGE SCALE GENOMIC DNA]</scope>
    <source>
        <strain evidence="3 4">Enr8</strain>
    </source>
</reference>
<feature type="compositionally biased region" description="Low complexity" evidence="1">
    <location>
        <begin position="92"/>
        <end position="110"/>
    </location>
</feature>
<dbReference type="SUPFAM" id="SSF49464">
    <property type="entry name" value="Carboxypeptidase regulatory domain-like"/>
    <property type="match status" value="1"/>
</dbReference>
<feature type="region of interest" description="Disordered" evidence="1">
    <location>
        <begin position="91"/>
        <end position="149"/>
    </location>
</feature>
<protein>
    <recommendedName>
        <fullName evidence="5">Carboxypeptidase regulatory-like domain-containing protein</fullName>
    </recommendedName>
</protein>
<evidence type="ECO:0000313" key="4">
    <source>
        <dbReference type="Proteomes" id="UP000318878"/>
    </source>
</evidence>
<evidence type="ECO:0000256" key="2">
    <source>
        <dbReference type="SAM" id="SignalP"/>
    </source>
</evidence>
<accession>A0A5C5V929</accession>
<gene>
    <name evidence="3" type="ORF">Enr8_16060</name>
</gene>
<dbReference type="Proteomes" id="UP000318878">
    <property type="component" value="Unassembled WGS sequence"/>
</dbReference>
<evidence type="ECO:0008006" key="5">
    <source>
        <dbReference type="Google" id="ProtNLM"/>
    </source>
</evidence>
<dbReference type="AlphaFoldDB" id="A0A5C5V929"/>
<feature type="chain" id="PRO_5023077185" description="Carboxypeptidase regulatory-like domain-containing protein" evidence="2">
    <location>
        <begin position="18"/>
        <end position="149"/>
    </location>
</feature>
<evidence type="ECO:0000256" key="1">
    <source>
        <dbReference type="SAM" id="MobiDB-lite"/>
    </source>
</evidence>